<evidence type="ECO:0000313" key="3">
    <source>
        <dbReference type="Proteomes" id="UP000321363"/>
    </source>
</evidence>
<reference evidence="2 3" key="1">
    <citation type="journal article" date="2005" name="Int. J. Syst. Evol. Microbiol.">
        <title>Bacillus litoralis sp. nov., isolated from a tidal flat of the Yellow Sea in Korea.</title>
        <authorList>
            <person name="Yoon J.H."/>
            <person name="Oh T.K."/>
        </authorList>
    </citation>
    <scope>NUCLEOTIDE SEQUENCE [LARGE SCALE GENOMIC DNA]</scope>
    <source>
        <strain evidence="2 3">SW-211</strain>
    </source>
</reference>
<dbReference type="RefSeq" id="WP_146946410.1">
    <property type="nucleotide sequence ID" value="NZ_VOQF01000002.1"/>
</dbReference>
<dbReference type="PANTHER" id="PTHR23416">
    <property type="entry name" value="SIALIC ACID SYNTHASE-RELATED"/>
    <property type="match status" value="1"/>
</dbReference>
<name>A0A5C6W675_9BACI</name>
<dbReference type="Proteomes" id="UP000321363">
    <property type="component" value="Unassembled WGS sequence"/>
</dbReference>
<keyword evidence="1" id="KW-0812">Transmembrane</keyword>
<dbReference type="InterPro" id="IPR001451">
    <property type="entry name" value="Hexapep"/>
</dbReference>
<comment type="caution">
    <text evidence="2">The sequence shown here is derived from an EMBL/GenBank/DDBJ whole genome shotgun (WGS) entry which is preliminary data.</text>
</comment>
<feature type="transmembrane region" description="Helical" evidence="1">
    <location>
        <begin position="20"/>
        <end position="40"/>
    </location>
</feature>
<evidence type="ECO:0000313" key="2">
    <source>
        <dbReference type="EMBL" id="TXC92367.1"/>
    </source>
</evidence>
<keyword evidence="2" id="KW-0012">Acyltransferase</keyword>
<dbReference type="OrthoDB" id="9782926at2"/>
<proteinExistence type="predicted"/>
<dbReference type="Pfam" id="PF00132">
    <property type="entry name" value="Hexapep"/>
    <property type="match status" value="1"/>
</dbReference>
<dbReference type="EMBL" id="VOQF01000002">
    <property type="protein sequence ID" value="TXC92367.1"/>
    <property type="molecule type" value="Genomic_DNA"/>
</dbReference>
<dbReference type="AlphaFoldDB" id="A0A5C6W675"/>
<keyword evidence="1" id="KW-0472">Membrane</keyword>
<protein>
    <submittedName>
        <fullName evidence="2">Acyltransferase</fullName>
    </submittedName>
</protein>
<dbReference type="Gene3D" id="2.160.10.10">
    <property type="entry name" value="Hexapeptide repeat proteins"/>
    <property type="match status" value="1"/>
</dbReference>
<keyword evidence="1" id="KW-1133">Transmembrane helix</keyword>
<dbReference type="GO" id="GO:0016746">
    <property type="term" value="F:acyltransferase activity"/>
    <property type="evidence" value="ECO:0007669"/>
    <property type="project" value="UniProtKB-KW"/>
</dbReference>
<dbReference type="SUPFAM" id="SSF51161">
    <property type="entry name" value="Trimeric LpxA-like enzymes"/>
    <property type="match status" value="1"/>
</dbReference>
<gene>
    <name evidence="2" type="ORF">FS935_04745</name>
</gene>
<evidence type="ECO:0000256" key="1">
    <source>
        <dbReference type="SAM" id="Phobius"/>
    </source>
</evidence>
<sequence length="211" mass="24042">MSKLVLKIIKTLMSEGKNRGIYYSFIMFFSHLLGILRGSFYKLVYFKNIKSSIYSLQSQSQIEIFNKNSRVFIGKYVFIRKNTSIRIDYHGELILKDNVFINDNCNINCVNKISIGKNTKIAPNVCINDHDHNYKETSIDHLIRGQVIIGDNVWIGSNVVILRDTVIGDNTVIGAGSVVKGKVPANSIFFNKRDTIIKNIINKDRYISEAN</sequence>
<keyword evidence="2" id="KW-0808">Transferase</keyword>
<dbReference type="InterPro" id="IPR051159">
    <property type="entry name" value="Hexapeptide_acetyltransf"/>
</dbReference>
<keyword evidence="3" id="KW-1185">Reference proteome</keyword>
<organism evidence="2 3">
    <name type="scientific">Metabacillus litoralis</name>
    <dbReference type="NCBI Taxonomy" id="152268"/>
    <lineage>
        <taxon>Bacteria</taxon>
        <taxon>Bacillati</taxon>
        <taxon>Bacillota</taxon>
        <taxon>Bacilli</taxon>
        <taxon>Bacillales</taxon>
        <taxon>Bacillaceae</taxon>
        <taxon>Metabacillus</taxon>
    </lineage>
</organism>
<dbReference type="InterPro" id="IPR011004">
    <property type="entry name" value="Trimer_LpxA-like_sf"/>
</dbReference>
<accession>A0A5C6W675</accession>
<dbReference type="CDD" id="cd04647">
    <property type="entry name" value="LbH_MAT_like"/>
    <property type="match status" value="1"/>
</dbReference>